<accession>A0A4Q7UK55</accession>
<dbReference type="EMBL" id="SHKK01000001">
    <property type="protein sequence ID" value="RZT81932.1"/>
    <property type="molecule type" value="Genomic_DNA"/>
</dbReference>
<dbReference type="SUPFAM" id="SSF110296">
    <property type="entry name" value="Oligoxyloglucan reducing end-specific cellobiohydrolase"/>
    <property type="match status" value="1"/>
</dbReference>
<dbReference type="Gene3D" id="2.130.10.10">
    <property type="entry name" value="YVTN repeat-like/Quinoprotein amine dehydrogenase"/>
    <property type="match status" value="1"/>
</dbReference>
<dbReference type="Proteomes" id="UP000293781">
    <property type="component" value="Unassembled WGS sequence"/>
</dbReference>
<gene>
    <name evidence="1" type="ORF">EV382_5229</name>
</gene>
<comment type="caution">
    <text evidence="1">The sequence shown here is derived from an EMBL/GenBank/DDBJ whole genome shotgun (WGS) entry which is preliminary data.</text>
</comment>
<protein>
    <recommendedName>
        <fullName evidence="3">BNR/Asp-box repeat protein</fullName>
    </recommendedName>
</protein>
<evidence type="ECO:0000313" key="1">
    <source>
        <dbReference type="EMBL" id="RZT81932.1"/>
    </source>
</evidence>
<dbReference type="PROSITE" id="PS51257">
    <property type="entry name" value="PROKAR_LIPOPROTEIN"/>
    <property type="match status" value="1"/>
</dbReference>
<evidence type="ECO:0000313" key="2">
    <source>
        <dbReference type="Proteomes" id="UP000293781"/>
    </source>
</evidence>
<keyword evidence="2" id="KW-1185">Reference proteome</keyword>
<sequence length="362" mass="38222">MIGRMSGRAVVLLLVPLLAGCSIGDVRREPPTASPRATVTAPPPSAAVAEVRRVRVAVAQRYAPPYVEFVDAEHGYALFANCGEPPPGDDCPARLFATDDGGRSWREVPHPHPAAENHQLYAAPGVLTLWSEPHGWWTSTDGGTSFTHALDGPPPQWVGAQSRVQLIEDSGQVGEWDGQRLRPLAAQPRVPGLNTVDAGDGPLVVAAGEKDGKPYAAVSFDRGRSWQQTPVPAPDGRVGVLRAVVERDGTAWLVGERPDRNSFPALWRLRRGWDPISADGHPPHIQSVAPIGGGLLAVTGPGGAGAVGDGHYTTLLWPIGPERSLSVLADGTIVAVGGDGGILLGVGRVAERRWTKIILDNS</sequence>
<reference evidence="1 2" key="1">
    <citation type="submission" date="2019-02" db="EMBL/GenBank/DDBJ databases">
        <title>Sequencing the genomes of 1000 actinobacteria strains.</title>
        <authorList>
            <person name="Klenk H.-P."/>
        </authorList>
    </citation>
    <scope>NUCLEOTIDE SEQUENCE [LARGE SCALE GENOMIC DNA]</scope>
    <source>
        <strain evidence="1 2">DSM 45888</strain>
    </source>
</reference>
<organism evidence="1 2">
    <name type="scientific">Micromonospora violae</name>
    <dbReference type="NCBI Taxonomy" id="1278207"/>
    <lineage>
        <taxon>Bacteria</taxon>
        <taxon>Bacillati</taxon>
        <taxon>Actinomycetota</taxon>
        <taxon>Actinomycetes</taxon>
        <taxon>Micromonosporales</taxon>
        <taxon>Micromonosporaceae</taxon>
        <taxon>Micromonospora</taxon>
    </lineage>
</organism>
<name>A0A4Q7UK55_9ACTN</name>
<evidence type="ECO:0008006" key="3">
    <source>
        <dbReference type="Google" id="ProtNLM"/>
    </source>
</evidence>
<dbReference type="AlphaFoldDB" id="A0A4Q7UK55"/>
<proteinExistence type="predicted"/>
<dbReference type="InterPro" id="IPR015943">
    <property type="entry name" value="WD40/YVTN_repeat-like_dom_sf"/>
</dbReference>